<feature type="region of interest" description="Disordered" evidence="2">
    <location>
        <begin position="52"/>
        <end position="86"/>
    </location>
</feature>
<dbReference type="Pfam" id="PF00172">
    <property type="entry name" value="Zn_clus"/>
    <property type="match status" value="1"/>
</dbReference>
<feature type="region of interest" description="Disordered" evidence="2">
    <location>
        <begin position="508"/>
        <end position="527"/>
    </location>
</feature>
<comment type="caution">
    <text evidence="4">The sequence shown here is derived from an EMBL/GenBank/DDBJ whole genome shotgun (WGS) entry which is preliminary data.</text>
</comment>
<dbReference type="Gene3D" id="4.10.240.10">
    <property type="entry name" value="Zn(2)-C6 fungal-type DNA-binding domain"/>
    <property type="match status" value="1"/>
</dbReference>
<dbReference type="RefSeq" id="XP_041679317.1">
    <property type="nucleotide sequence ID" value="XM_041828456.1"/>
</dbReference>
<dbReference type="PANTHER" id="PTHR38111:SF5">
    <property type="entry name" value="TRANSCRIPTION FACTOR DOMAIN-CONTAINING PROTEIN"/>
    <property type="match status" value="1"/>
</dbReference>
<feature type="compositionally biased region" description="Basic and acidic residues" evidence="2">
    <location>
        <begin position="508"/>
        <end position="518"/>
    </location>
</feature>
<dbReference type="GO" id="GO:0008270">
    <property type="term" value="F:zinc ion binding"/>
    <property type="evidence" value="ECO:0007669"/>
    <property type="project" value="InterPro"/>
</dbReference>
<dbReference type="PANTHER" id="PTHR38111">
    <property type="entry name" value="ZN(2)-C6 FUNGAL-TYPE DOMAIN-CONTAINING PROTEIN-RELATED"/>
    <property type="match status" value="1"/>
</dbReference>
<dbReference type="InterPro" id="IPR021858">
    <property type="entry name" value="Fun_TF"/>
</dbReference>
<dbReference type="EMBL" id="FCQH01000003">
    <property type="protein sequence ID" value="CVK88640.1"/>
    <property type="molecule type" value="Genomic_DNA"/>
</dbReference>
<dbReference type="GeneID" id="65084063"/>
<dbReference type="InterPro" id="IPR036864">
    <property type="entry name" value="Zn2-C6_fun-type_DNA-bd_sf"/>
</dbReference>
<dbReference type="InterPro" id="IPR053178">
    <property type="entry name" value="Osmoadaptation_assoc"/>
</dbReference>
<dbReference type="PROSITE" id="PS50048">
    <property type="entry name" value="ZN2_CY6_FUNGAL_2"/>
    <property type="match status" value="1"/>
</dbReference>
<dbReference type="InterPro" id="IPR001138">
    <property type="entry name" value="Zn2Cys6_DnaBD"/>
</dbReference>
<dbReference type="GO" id="GO:0000981">
    <property type="term" value="F:DNA-binding transcription factor activity, RNA polymerase II-specific"/>
    <property type="evidence" value="ECO:0007669"/>
    <property type="project" value="InterPro"/>
</dbReference>
<evidence type="ECO:0000256" key="1">
    <source>
        <dbReference type="ARBA" id="ARBA00023242"/>
    </source>
</evidence>
<proteinExistence type="predicted"/>
<dbReference type="VEuPathDB" id="FungiDB:FMAN_04795"/>
<evidence type="ECO:0000313" key="4">
    <source>
        <dbReference type="EMBL" id="CVK88640.1"/>
    </source>
</evidence>
<reference evidence="5" key="1">
    <citation type="journal article" date="2016" name="Genome Biol. Evol.">
        <title>Comparative 'omics' of the Fusarium fujikuroi species complex highlights differences in genetic potential and metabolite synthesis.</title>
        <authorList>
            <person name="Niehaus E.-M."/>
            <person name="Muensterkoetter M."/>
            <person name="Proctor R.H."/>
            <person name="Brown D.W."/>
            <person name="Sharon A."/>
            <person name="Idan Y."/>
            <person name="Oren-Young L."/>
            <person name="Sieber C.M."/>
            <person name="Novak O."/>
            <person name="Pencik A."/>
            <person name="Tarkowska D."/>
            <person name="Hromadova K."/>
            <person name="Freeman S."/>
            <person name="Maymon M."/>
            <person name="Elazar M."/>
            <person name="Youssef S.A."/>
            <person name="El-Shabrawy E.S.M."/>
            <person name="Shalaby A.B.A."/>
            <person name="Houterman P."/>
            <person name="Brock N.L."/>
            <person name="Burkhardt I."/>
            <person name="Tsavkelova E.A."/>
            <person name="Dickschat J.S."/>
            <person name="Galuszka P."/>
            <person name="Gueldener U."/>
            <person name="Tudzynski B."/>
        </authorList>
    </citation>
    <scope>NUCLEOTIDE SEQUENCE [LARGE SCALE GENOMIC DNA]</scope>
    <source>
        <strain evidence="5">MRC7560</strain>
    </source>
</reference>
<dbReference type="Pfam" id="PF11951">
    <property type="entry name" value="Fungal_trans_2"/>
    <property type="match status" value="1"/>
</dbReference>
<name>A0A1L7SPY7_FUSMA</name>
<feature type="compositionally biased region" description="Low complexity" evidence="2">
    <location>
        <begin position="67"/>
        <end position="84"/>
    </location>
</feature>
<dbReference type="AlphaFoldDB" id="A0A1L7SPY7"/>
<evidence type="ECO:0000259" key="3">
    <source>
        <dbReference type="PROSITE" id="PS50048"/>
    </source>
</evidence>
<keyword evidence="5" id="KW-1185">Reference proteome</keyword>
<dbReference type="Proteomes" id="UP000184255">
    <property type="component" value="Unassembled WGS sequence"/>
</dbReference>
<sequence length="527" mass="58228">MVGVPRSTGCRLCRTRKVRCDTLKPSCGNCIKYGAECPGYSRGLKFVDEKHQIRQRGRRQGKSEQVSTSSSSSTTGSDIATSDSETWSLVRPSPTLLRLELPRGPLLLNMIESSTNYTRSTDVFILLSWLNIDRLGKRALLDGAICSFALHLTGKANSNADLVAKSRTIYGLALNELQAALQHSTEWKASETLCAAILLCYFELFAGTAVPDTWIQHAKGIGTLMEQRGPAAHAEGWDAAMLLSCRGILVCPTFLLDYWNKAKDKELALSPGQVTKPCECLPTISDMFYPGKDQLFLSRPAWRHVTSDGGRRLIYAPDAPIEHIRVGDGFLANLAQLTPILHGAYLLREANKAGMFVEPDKISALAHLATMEHARLARWFDDFDALEFPRPVEVLPTNPANSLFGTVLEHKSAAAGSLLMGYWASMLILEETLVECGTPRANSEISIRYLVEQILRSVESVGRGTMGPYRIGFAIRIVYEFATGQEQRWIASMLDKFSQGYAAIDKKTYPKPKDDDAQPTRFVQSTA</sequence>
<keyword evidence="1" id="KW-0539">Nucleus</keyword>
<dbReference type="SUPFAM" id="SSF57701">
    <property type="entry name" value="Zn2/Cys6 DNA-binding domain"/>
    <property type="match status" value="1"/>
</dbReference>
<accession>A0A1L7SPY7</accession>
<feature type="domain" description="Zn(2)-C6 fungal-type" evidence="3">
    <location>
        <begin position="9"/>
        <end position="37"/>
    </location>
</feature>
<gene>
    <name evidence="4" type="ORF">FMAN_04795</name>
</gene>
<dbReference type="PROSITE" id="PS00463">
    <property type="entry name" value="ZN2_CY6_FUNGAL_1"/>
    <property type="match status" value="1"/>
</dbReference>
<dbReference type="SMART" id="SM00066">
    <property type="entry name" value="GAL4"/>
    <property type="match status" value="1"/>
</dbReference>
<evidence type="ECO:0000256" key="2">
    <source>
        <dbReference type="SAM" id="MobiDB-lite"/>
    </source>
</evidence>
<organism evidence="4 5">
    <name type="scientific">Fusarium mangiferae</name>
    <name type="common">Mango malformation disease fungus</name>
    <dbReference type="NCBI Taxonomy" id="192010"/>
    <lineage>
        <taxon>Eukaryota</taxon>
        <taxon>Fungi</taxon>
        <taxon>Dikarya</taxon>
        <taxon>Ascomycota</taxon>
        <taxon>Pezizomycotina</taxon>
        <taxon>Sordariomycetes</taxon>
        <taxon>Hypocreomycetidae</taxon>
        <taxon>Hypocreales</taxon>
        <taxon>Nectriaceae</taxon>
        <taxon>Fusarium</taxon>
        <taxon>Fusarium fujikuroi species complex</taxon>
    </lineage>
</organism>
<protein>
    <recommendedName>
        <fullName evidence="3">Zn(2)-C6 fungal-type domain-containing protein</fullName>
    </recommendedName>
</protein>
<dbReference type="CDD" id="cd00067">
    <property type="entry name" value="GAL4"/>
    <property type="match status" value="1"/>
</dbReference>
<evidence type="ECO:0000313" key="5">
    <source>
        <dbReference type="Proteomes" id="UP000184255"/>
    </source>
</evidence>